<name>A0A4T9TKL4_9ACTN</name>
<dbReference type="EMBL" id="JACHYA010000001">
    <property type="protein sequence ID" value="MBB3170243.1"/>
    <property type="molecule type" value="Genomic_DNA"/>
</dbReference>
<evidence type="ECO:0000256" key="4">
    <source>
        <dbReference type="ARBA" id="ARBA00022960"/>
    </source>
</evidence>
<accession>A0A4T9TKL4</accession>
<evidence type="ECO:0000313" key="10">
    <source>
        <dbReference type="EMBL" id="MBB3170243.1"/>
    </source>
</evidence>
<dbReference type="Proteomes" id="UP000309454">
    <property type="component" value="Unassembled WGS sequence"/>
</dbReference>
<evidence type="ECO:0000256" key="2">
    <source>
        <dbReference type="ARBA" id="ARBA00022475"/>
    </source>
</evidence>
<comment type="subcellular location">
    <subcellularLocation>
        <location evidence="1">Cell membrane</location>
        <topology evidence="1">Multi-pass membrane protein</topology>
    </subcellularLocation>
</comment>
<dbReference type="Pfam" id="PF03023">
    <property type="entry name" value="MurJ"/>
    <property type="match status" value="1"/>
</dbReference>
<dbReference type="PANTHER" id="PTHR47019">
    <property type="entry name" value="LIPID II FLIPPASE MURJ"/>
    <property type="match status" value="1"/>
</dbReference>
<dbReference type="GeneID" id="93357078"/>
<dbReference type="RefSeq" id="WP_123185780.1">
    <property type="nucleotide sequence ID" value="NZ_CANPEU010000020.1"/>
</dbReference>
<dbReference type="GO" id="GO:0008360">
    <property type="term" value="P:regulation of cell shape"/>
    <property type="evidence" value="ECO:0007669"/>
    <property type="project" value="UniProtKB-KW"/>
</dbReference>
<proteinExistence type="predicted"/>
<feature type="transmembrane region" description="Helical" evidence="9">
    <location>
        <begin position="569"/>
        <end position="589"/>
    </location>
</feature>
<keyword evidence="2" id="KW-1003">Cell membrane</keyword>
<keyword evidence="3 9" id="KW-0812">Transmembrane</keyword>
<feature type="region of interest" description="Disordered" evidence="8">
    <location>
        <begin position="1"/>
        <end position="51"/>
    </location>
</feature>
<dbReference type="InterPro" id="IPR004268">
    <property type="entry name" value="MurJ"/>
</dbReference>
<feature type="transmembrane region" description="Helical" evidence="9">
    <location>
        <begin position="601"/>
        <end position="621"/>
    </location>
</feature>
<keyword evidence="5" id="KW-0573">Peptidoglycan synthesis</keyword>
<dbReference type="InterPro" id="IPR051050">
    <property type="entry name" value="Lipid_II_flippase_MurJ/MviN"/>
</dbReference>
<organism evidence="11 12">
    <name type="scientific">Parvibacter caecicola</name>
    <dbReference type="NCBI Taxonomy" id="747645"/>
    <lineage>
        <taxon>Bacteria</taxon>
        <taxon>Bacillati</taxon>
        <taxon>Actinomycetota</taxon>
        <taxon>Coriobacteriia</taxon>
        <taxon>Coriobacteriales</taxon>
        <taxon>Coriobacteriaceae</taxon>
        <taxon>Parvibacter</taxon>
    </lineage>
</organism>
<protein>
    <submittedName>
        <fullName evidence="11">Murein biosynthesis integral membrane protein MurJ</fullName>
    </submittedName>
    <submittedName>
        <fullName evidence="10">Putative peptidoglycan lipid II flippase</fullName>
    </submittedName>
</protein>
<reference evidence="11 12" key="1">
    <citation type="submission" date="2019-04" db="EMBL/GenBank/DDBJ databases">
        <title>Microbes associate with the intestines of laboratory mice.</title>
        <authorList>
            <person name="Navarre W."/>
            <person name="Wong E."/>
            <person name="Huang K.C."/>
            <person name="Tropini C."/>
            <person name="Ng K."/>
            <person name="Yu B."/>
        </authorList>
    </citation>
    <scope>NUCLEOTIDE SEQUENCE [LARGE SCALE GENOMIC DNA]</scope>
    <source>
        <strain evidence="11 12">NM48_B13</strain>
    </source>
</reference>
<feature type="transmembrane region" description="Helical" evidence="9">
    <location>
        <begin position="196"/>
        <end position="220"/>
    </location>
</feature>
<dbReference type="PRINTS" id="PR01806">
    <property type="entry name" value="VIRFACTRMVIN"/>
</dbReference>
<evidence type="ECO:0000313" key="11">
    <source>
        <dbReference type="EMBL" id="TJW12503.1"/>
    </source>
</evidence>
<dbReference type="Proteomes" id="UP000530850">
    <property type="component" value="Unassembled WGS sequence"/>
</dbReference>
<sequence>MADKLSRARHARPAASEPCSENPSVERPATRGRHAGVQKTSHEEFAPGKTGLIPVVGGHAGLDRTNPSWSFEQAAQGQMLLEEEEAQLRRLSRYGGAAAKRAGAGVQAQAPAQKSAASSAALISICVIISRITGFGRTWAMAFALGSTFTSSAYQVANNLPNMLFELVMGGMLVTAFLPVYVSTKKKLGERRGNDYASNLLTIVVLLLGAVSVLCMIFPAQVIFTQTFYSDQQEMALAVFFFQFFAIQIVFYGASTIVSGLLNANREYFWSSIAPVFNNVIVIASFLAYAFVAQHNQQMAFFVIAIGNPLGVFVQMAIQVPALAKQGIRLRPRLNLRDPALRETVSLGVGALFITLCAFATVSVQNAASYCFADNGPSVIAYARLWFTFPYSFLVVPVTTSMFTELADMQAEDDVDGVVRGIMDGARQVIFLMVPMTMYLIVFATPLVTLYHVGAFTQDAIGQIASYLAVMAVALPFYGLSCYLNKVFSSIRRIGLFSWINFAAVVVQVLLTLAAAWGVQNGYPVTIESIAAVTIVSYLLGDVAAFVYLKHHYAQFRFGPLALSTLRGLALGAVGAAVGWAVLAGLQFFLGPLDGSIGKSLLFILAGGLLALVVTFGPAVAARWPEASLVMAATDKVARRLRR</sequence>
<dbReference type="GO" id="GO:0034204">
    <property type="term" value="P:lipid translocation"/>
    <property type="evidence" value="ECO:0007669"/>
    <property type="project" value="TreeGrafter"/>
</dbReference>
<feature type="transmembrane region" description="Helical" evidence="9">
    <location>
        <begin position="496"/>
        <end position="517"/>
    </location>
</feature>
<feature type="transmembrane region" description="Helical" evidence="9">
    <location>
        <begin position="299"/>
        <end position="324"/>
    </location>
</feature>
<feature type="transmembrane region" description="Helical" evidence="9">
    <location>
        <begin position="529"/>
        <end position="549"/>
    </location>
</feature>
<dbReference type="GO" id="GO:0009252">
    <property type="term" value="P:peptidoglycan biosynthetic process"/>
    <property type="evidence" value="ECO:0007669"/>
    <property type="project" value="UniProtKB-KW"/>
</dbReference>
<evidence type="ECO:0000256" key="6">
    <source>
        <dbReference type="ARBA" id="ARBA00022989"/>
    </source>
</evidence>
<dbReference type="OrthoDB" id="9786339at2"/>
<evidence type="ECO:0000256" key="5">
    <source>
        <dbReference type="ARBA" id="ARBA00022984"/>
    </source>
</evidence>
<dbReference type="AlphaFoldDB" id="A0A4T9TKL4"/>
<evidence type="ECO:0000313" key="12">
    <source>
        <dbReference type="Proteomes" id="UP000309454"/>
    </source>
</evidence>
<dbReference type="GO" id="GO:0015648">
    <property type="term" value="F:lipid-linked peptidoglycan transporter activity"/>
    <property type="evidence" value="ECO:0007669"/>
    <property type="project" value="TreeGrafter"/>
</dbReference>
<feature type="transmembrane region" description="Helical" evidence="9">
    <location>
        <begin position="429"/>
        <end position="452"/>
    </location>
</feature>
<dbReference type="GO" id="GO:0005886">
    <property type="term" value="C:plasma membrane"/>
    <property type="evidence" value="ECO:0007669"/>
    <property type="project" value="UniProtKB-SubCell"/>
</dbReference>
<evidence type="ECO:0000256" key="3">
    <source>
        <dbReference type="ARBA" id="ARBA00022692"/>
    </source>
</evidence>
<dbReference type="PANTHER" id="PTHR47019:SF1">
    <property type="entry name" value="LIPID II FLIPPASE MURJ"/>
    <property type="match status" value="1"/>
</dbReference>
<evidence type="ECO:0000256" key="8">
    <source>
        <dbReference type="SAM" id="MobiDB-lite"/>
    </source>
</evidence>
<keyword evidence="12" id="KW-1185">Reference proteome</keyword>
<feature type="transmembrane region" description="Helical" evidence="9">
    <location>
        <begin position="163"/>
        <end position="184"/>
    </location>
</feature>
<reference evidence="10 13" key="2">
    <citation type="submission" date="2020-08" db="EMBL/GenBank/DDBJ databases">
        <title>Sequencing the genomes of 1000 actinobacteria strains.</title>
        <authorList>
            <person name="Klenk H.-P."/>
        </authorList>
    </citation>
    <scope>NUCLEOTIDE SEQUENCE [LARGE SCALE GENOMIC DNA]</scope>
    <source>
        <strain evidence="10 13">DSM 22242</strain>
    </source>
</reference>
<feature type="transmembrane region" description="Helical" evidence="9">
    <location>
        <begin position="345"/>
        <end position="365"/>
    </location>
</feature>
<feature type="transmembrane region" description="Helical" evidence="9">
    <location>
        <begin position="276"/>
        <end position="293"/>
    </location>
</feature>
<evidence type="ECO:0000313" key="13">
    <source>
        <dbReference type="Proteomes" id="UP000530850"/>
    </source>
</evidence>
<feature type="transmembrane region" description="Helical" evidence="9">
    <location>
        <begin position="385"/>
        <end position="403"/>
    </location>
</feature>
<keyword evidence="6 9" id="KW-1133">Transmembrane helix</keyword>
<keyword evidence="4" id="KW-0133">Cell shape</keyword>
<dbReference type="EMBL" id="SSTM01000001">
    <property type="protein sequence ID" value="TJW12503.1"/>
    <property type="molecule type" value="Genomic_DNA"/>
</dbReference>
<keyword evidence="7 9" id="KW-0472">Membrane</keyword>
<gene>
    <name evidence="11" type="ORF">E5982_02640</name>
    <name evidence="10" type="ORF">FHR31_000023</name>
</gene>
<evidence type="ECO:0000256" key="7">
    <source>
        <dbReference type="ARBA" id="ARBA00023136"/>
    </source>
</evidence>
<dbReference type="CDD" id="cd13123">
    <property type="entry name" value="MATE_MurJ_like"/>
    <property type="match status" value="1"/>
</dbReference>
<feature type="transmembrane region" description="Helical" evidence="9">
    <location>
        <begin position="464"/>
        <end position="484"/>
    </location>
</feature>
<evidence type="ECO:0000256" key="9">
    <source>
        <dbReference type="SAM" id="Phobius"/>
    </source>
</evidence>
<evidence type="ECO:0000256" key="1">
    <source>
        <dbReference type="ARBA" id="ARBA00004651"/>
    </source>
</evidence>
<feature type="transmembrane region" description="Helical" evidence="9">
    <location>
        <begin position="240"/>
        <end position="264"/>
    </location>
</feature>
<comment type="caution">
    <text evidence="11">The sequence shown here is derived from an EMBL/GenBank/DDBJ whole genome shotgun (WGS) entry which is preliminary data.</text>
</comment>